<name>A0A7E4ZX75_PANRE</name>
<proteinExistence type="predicted"/>
<reference evidence="2" key="2">
    <citation type="submission" date="2020-10" db="UniProtKB">
        <authorList>
            <consortium name="WormBaseParasite"/>
        </authorList>
    </citation>
    <scope>IDENTIFICATION</scope>
</reference>
<evidence type="ECO:0000313" key="2">
    <source>
        <dbReference type="WBParaSite" id="Pan_g23068.t1"/>
    </source>
</evidence>
<dbReference type="Proteomes" id="UP000492821">
    <property type="component" value="Unassembled WGS sequence"/>
</dbReference>
<sequence>MFHRFTRINQIPLIHYMSPWFSFSDILCHPQTTEYHSFNRCQYFRQMMQLHGQSGSKEQVSLLTECATKPSMAKPSTAKMLSLWRECLCQ</sequence>
<dbReference type="WBParaSite" id="Pan_g23068.t1">
    <property type="protein sequence ID" value="Pan_g23068.t1"/>
    <property type="gene ID" value="Pan_g23068"/>
</dbReference>
<accession>A0A7E4ZX75</accession>
<protein>
    <submittedName>
        <fullName evidence="2">Ovule protein</fullName>
    </submittedName>
</protein>
<organism evidence="1 2">
    <name type="scientific">Panagrellus redivivus</name>
    <name type="common">Microworm</name>
    <dbReference type="NCBI Taxonomy" id="6233"/>
    <lineage>
        <taxon>Eukaryota</taxon>
        <taxon>Metazoa</taxon>
        <taxon>Ecdysozoa</taxon>
        <taxon>Nematoda</taxon>
        <taxon>Chromadorea</taxon>
        <taxon>Rhabditida</taxon>
        <taxon>Tylenchina</taxon>
        <taxon>Panagrolaimomorpha</taxon>
        <taxon>Panagrolaimoidea</taxon>
        <taxon>Panagrolaimidae</taxon>
        <taxon>Panagrellus</taxon>
    </lineage>
</organism>
<dbReference type="AlphaFoldDB" id="A0A7E4ZX75"/>
<keyword evidence="1" id="KW-1185">Reference proteome</keyword>
<evidence type="ECO:0000313" key="1">
    <source>
        <dbReference type="Proteomes" id="UP000492821"/>
    </source>
</evidence>
<reference evidence="1" key="1">
    <citation type="journal article" date="2013" name="Genetics">
        <title>The draft genome and transcriptome of Panagrellus redivivus are shaped by the harsh demands of a free-living lifestyle.</title>
        <authorList>
            <person name="Srinivasan J."/>
            <person name="Dillman A.R."/>
            <person name="Macchietto M.G."/>
            <person name="Heikkinen L."/>
            <person name="Lakso M."/>
            <person name="Fracchia K.M."/>
            <person name="Antoshechkin I."/>
            <person name="Mortazavi A."/>
            <person name="Wong G."/>
            <person name="Sternberg P.W."/>
        </authorList>
    </citation>
    <scope>NUCLEOTIDE SEQUENCE [LARGE SCALE GENOMIC DNA]</scope>
    <source>
        <strain evidence="1">MT8872</strain>
    </source>
</reference>